<reference evidence="1 2" key="1">
    <citation type="submission" date="2018-06" db="EMBL/GenBank/DDBJ databases">
        <title>Comparative genomics reveals the genomic features of Rhizophagus irregularis, R. cerebriforme, R. diaphanum and Gigaspora rosea, and their symbiotic lifestyle signature.</title>
        <authorList>
            <person name="Morin E."/>
            <person name="San Clemente H."/>
            <person name="Chen E.C.H."/>
            <person name="De La Providencia I."/>
            <person name="Hainaut M."/>
            <person name="Kuo A."/>
            <person name="Kohler A."/>
            <person name="Murat C."/>
            <person name="Tang N."/>
            <person name="Roy S."/>
            <person name="Loubradou J."/>
            <person name="Henrissat B."/>
            <person name="Grigoriev I.V."/>
            <person name="Corradi N."/>
            <person name="Roux C."/>
            <person name="Martin F.M."/>
        </authorList>
    </citation>
    <scope>NUCLEOTIDE SEQUENCE [LARGE SCALE GENOMIC DNA]</scope>
    <source>
        <strain evidence="1 2">DAOM 194757</strain>
    </source>
</reference>
<comment type="caution">
    <text evidence="1">The sequence shown here is derived from an EMBL/GenBank/DDBJ whole genome shotgun (WGS) entry which is preliminary data.</text>
</comment>
<evidence type="ECO:0000313" key="1">
    <source>
        <dbReference type="EMBL" id="RIB05765.1"/>
    </source>
</evidence>
<dbReference type="AlphaFoldDB" id="A0A397U634"/>
<evidence type="ECO:0000313" key="2">
    <source>
        <dbReference type="Proteomes" id="UP000266673"/>
    </source>
</evidence>
<protein>
    <submittedName>
        <fullName evidence="1">Uncharacterized protein</fullName>
    </submittedName>
</protein>
<organism evidence="1 2">
    <name type="scientific">Gigaspora rosea</name>
    <dbReference type="NCBI Taxonomy" id="44941"/>
    <lineage>
        <taxon>Eukaryota</taxon>
        <taxon>Fungi</taxon>
        <taxon>Fungi incertae sedis</taxon>
        <taxon>Mucoromycota</taxon>
        <taxon>Glomeromycotina</taxon>
        <taxon>Glomeromycetes</taxon>
        <taxon>Diversisporales</taxon>
        <taxon>Gigasporaceae</taxon>
        <taxon>Gigaspora</taxon>
    </lineage>
</organism>
<sequence length="349" mass="40499">MVLKNGIYRSNKCQFQAKKAAKKSLEVHQKLRKNHVIQEINVHLNEMNQQQLNTTQRIIKKYVESSPIEKKRVGLVSQIEQLPQQEVFAAAHLFNMMRYFKGSNKNEILSLYLQNKAQEFISQNSYKLSKIKSLGSTTRHLRNQKNHHISQIRSLVQRSSTSPEIFNEKMKFLFKVNKRDYSPNMIWLATRISQVCQVSVRSTIECIKLVYEFLIGEPPKQWLSNSTLTIWHKNILHIQVNMMISQARRTANYGIMLDESTRGETKQFVICLMFWDLDKEMPIAQVTHLKNIMRCNGETVAKTAIQMLEASQLNLQNCSVWLTDNTAYLSGKDKGAIALFNKWTNSSTI</sequence>
<proteinExistence type="predicted"/>
<dbReference type="OrthoDB" id="10023262at2759"/>
<accession>A0A397U634</accession>
<dbReference type="Proteomes" id="UP000266673">
    <property type="component" value="Unassembled WGS sequence"/>
</dbReference>
<gene>
    <name evidence="1" type="ORF">C2G38_2218754</name>
</gene>
<dbReference type="EMBL" id="QKWP01001922">
    <property type="protein sequence ID" value="RIB05765.1"/>
    <property type="molecule type" value="Genomic_DNA"/>
</dbReference>
<keyword evidence="2" id="KW-1185">Reference proteome</keyword>
<name>A0A397U634_9GLOM</name>